<proteinExistence type="predicted"/>
<organism evidence="2">
    <name type="scientific">Glycine soja</name>
    <name type="common">Wild soybean</name>
    <dbReference type="NCBI Taxonomy" id="3848"/>
    <lineage>
        <taxon>Eukaryota</taxon>
        <taxon>Viridiplantae</taxon>
        <taxon>Streptophyta</taxon>
        <taxon>Embryophyta</taxon>
        <taxon>Tracheophyta</taxon>
        <taxon>Spermatophyta</taxon>
        <taxon>Magnoliopsida</taxon>
        <taxon>eudicotyledons</taxon>
        <taxon>Gunneridae</taxon>
        <taxon>Pentapetalae</taxon>
        <taxon>rosids</taxon>
        <taxon>fabids</taxon>
        <taxon>Fabales</taxon>
        <taxon>Fabaceae</taxon>
        <taxon>Papilionoideae</taxon>
        <taxon>50 kb inversion clade</taxon>
        <taxon>NPAAA clade</taxon>
        <taxon>indigoferoid/millettioid clade</taxon>
        <taxon>Phaseoleae</taxon>
        <taxon>Glycine</taxon>
        <taxon>Glycine subgen. Soja</taxon>
    </lineage>
</organism>
<feature type="region of interest" description="Disordered" evidence="1">
    <location>
        <begin position="1"/>
        <end position="20"/>
    </location>
</feature>
<evidence type="ECO:0000313" key="2">
    <source>
        <dbReference type="EMBL" id="KHN18225.1"/>
    </source>
</evidence>
<evidence type="ECO:0000256" key="1">
    <source>
        <dbReference type="SAM" id="MobiDB-lite"/>
    </source>
</evidence>
<protein>
    <submittedName>
        <fullName evidence="2">Uncharacterized protein</fullName>
    </submittedName>
</protein>
<name>A0A0B2QAD5_GLYSO</name>
<dbReference type="AlphaFoldDB" id="A0A0B2QAD5"/>
<dbReference type="Proteomes" id="UP000053555">
    <property type="component" value="Unassembled WGS sequence"/>
</dbReference>
<dbReference type="PANTHER" id="PTHR35510:SF4">
    <property type="match status" value="1"/>
</dbReference>
<evidence type="ECO:0000313" key="4">
    <source>
        <dbReference type="Proteomes" id="UP000289340"/>
    </source>
</evidence>
<evidence type="ECO:0000313" key="3">
    <source>
        <dbReference type="EMBL" id="RZC06352.1"/>
    </source>
</evidence>
<gene>
    <name evidence="3" type="ORF">D0Y65_014060</name>
    <name evidence="2" type="ORF">glysoja_025115</name>
</gene>
<keyword evidence="4" id="KW-1185">Reference proteome</keyword>
<reference evidence="3 4" key="2">
    <citation type="submission" date="2018-09" db="EMBL/GenBank/DDBJ databases">
        <title>A high-quality reference genome of wild soybean provides a powerful tool to mine soybean genomes.</title>
        <authorList>
            <person name="Xie M."/>
            <person name="Chung C.Y.L."/>
            <person name="Li M.-W."/>
            <person name="Wong F.-L."/>
            <person name="Chan T.-F."/>
            <person name="Lam H.-M."/>
        </authorList>
    </citation>
    <scope>NUCLEOTIDE SEQUENCE [LARGE SCALE GENOMIC DNA]</scope>
    <source>
        <strain evidence="4">cv. W05</strain>
        <tissue evidence="3">Hypocotyl of etiolated seedlings</tissue>
    </source>
</reference>
<dbReference type="PANTHER" id="PTHR35510">
    <property type="entry name" value="DBH-LIKE MONOOXYGENASE"/>
    <property type="match status" value="1"/>
</dbReference>
<reference evidence="2" key="1">
    <citation type="submission" date="2014-07" db="EMBL/GenBank/DDBJ databases">
        <title>Identification of a novel salt tolerance gene in wild soybean by whole-genome sequencing.</title>
        <authorList>
            <person name="Lam H.-M."/>
            <person name="Qi X."/>
            <person name="Li M.-W."/>
            <person name="Liu X."/>
            <person name="Xie M."/>
            <person name="Ni M."/>
            <person name="Xu X."/>
        </authorList>
    </citation>
    <scope>NUCLEOTIDE SEQUENCE [LARGE SCALE GENOMIC DNA]</scope>
    <source>
        <tissue evidence="2">Root</tissue>
    </source>
</reference>
<dbReference type="EMBL" id="QZWG01000006">
    <property type="protein sequence ID" value="RZC06352.1"/>
    <property type="molecule type" value="Genomic_DNA"/>
</dbReference>
<accession>A0A0B2QAD5</accession>
<sequence>MKKRKELGHDFPPISPPPKSRRLEWERDLLCSTTMMMMMMMEEEENAMVDQPCVDPTPASVTDTEERAIVLYEPTATTPFLKSPSSPEFSVVIKADLIPGLKDYLLSWGIAKQDDPVEDEMRREKSSEMSTNDCLAVVPWVALHSPMACEEIVPETGQPLEVEEGDMMEMD</sequence>
<dbReference type="Proteomes" id="UP000289340">
    <property type="component" value="Chromosome 6"/>
</dbReference>
<dbReference type="EMBL" id="KN659929">
    <property type="protein sequence ID" value="KHN18225.1"/>
    <property type="molecule type" value="Genomic_DNA"/>
</dbReference>
<dbReference type="Gramene" id="XM_028379612.1">
    <property type="protein sequence ID" value="XP_028235413.1"/>
    <property type="gene ID" value="LOC114415086"/>
</dbReference>